<dbReference type="GO" id="GO:0032259">
    <property type="term" value="P:methylation"/>
    <property type="evidence" value="ECO:0007669"/>
    <property type="project" value="UniProtKB-KW"/>
</dbReference>
<comment type="caution">
    <text evidence="1">The sequence shown here is derived from an EMBL/GenBank/DDBJ whole genome shotgun (WGS) entry which is preliminary data.</text>
</comment>
<evidence type="ECO:0000313" key="1">
    <source>
        <dbReference type="EMBL" id="EOZ95322.1"/>
    </source>
</evidence>
<dbReference type="InterPro" id="IPR029063">
    <property type="entry name" value="SAM-dependent_MTases_sf"/>
</dbReference>
<dbReference type="eggNOG" id="COG0500">
    <property type="taxonomic scope" value="Bacteria"/>
</dbReference>
<dbReference type="CDD" id="cd02440">
    <property type="entry name" value="AdoMet_MTases"/>
    <property type="match status" value="1"/>
</dbReference>
<dbReference type="Pfam" id="PF13489">
    <property type="entry name" value="Methyltransf_23"/>
    <property type="match status" value="1"/>
</dbReference>
<gene>
    <name evidence="1" type="ORF">A33Q_3242</name>
</gene>
<sequence>MKFEKLILSTWQENAAQWVETIEQTKIPSREFTNPALIDCINNHIQKSVLDIGCGEGWLGSSLMKEDFNVFGLDGTESLVKAAKQKSDTQNYALATFQEIVDWAFQKTPSRILDRIQNQQFKGSVFNFCLYEKDGVSDLLKSVVKLISKEGKIIIQTIHPRSMLAMGHPYKSQWVEDSWQGLKGNFKNGHPWYFRTLEDWIAVFESSGLLVEKMYEPMEKETDRPVSIIFVLTNTSNH</sequence>
<dbReference type="STRING" id="1189612.A33Q_3242"/>
<dbReference type="Proteomes" id="UP000006073">
    <property type="component" value="Unassembled WGS sequence"/>
</dbReference>
<dbReference type="OrthoDB" id="9791837at2"/>
<dbReference type="AlphaFoldDB" id="S2D7X4"/>
<evidence type="ECO:0000313" key="2">
    <source>
        <dbReference type="Proteomes" id="UP000006073"/>
    </source>
</evidence>
<dbReference type="GO" id="GO:0008168">
    <property type="term" value="F:methyltransferase activity"/>
    <property type="evidence" value="ECO:0007669"/>
    <property type="project" value="UniProtKB-KW"/>
</dbReference>
<dbReference type="RefSeq" id="WP_009035329.1">
    <property type="nucleotide sequence ID" value="NZ_ALWO02000038.1"/>
</dbReference>
<dbReference type="SUPFAM" id="SSF53335">
    <property type="entry name" value="S-adenosyl-L-methionine-dependent methyltransferases"/>
    <property type="match status" value="1"/>
</dbReference>
<keyword evidence="1" id="KW-0489">Methyltransferase</keyword>
<accession>S2D7X4</accession>
<keyword evidence="2" id="KW-1185">Reference proteome</keyword>
<reference evidence="1 2" key="1">
    <citation type="journal article" date="2013" name="Genome Announc.">
        <title>Draft Genome Sequence of Indibacter alkaliphilus Strain LW1T, Isolated from Lonar Lake, a Haloalkaline Lake in the Buldana District of Maharashtra, India.</title>
        <authorList>
            <person name="Singh A."/>
            <person name="Kumar Jangir P."/>
            <person name="Sharma R."/>
            <person name="Singh A."/>
            <person name="Kumar Pinnaka A."/>
            <person name="Shivaji S."/>
        </authorList>
    </citation>
    <scope>NUCLEOTIDE SEQUENCE [LARGE SCALE GENOMIC DNA]</scope>
    <source>
        <strain evidence="2">CCUG 57479 / KCTC 22604 / LW1</strain>
    </source>
</reference>
<organism evidence="1 2">
    <name type="scientific">Indibacter alkaliphilus (strain CCUG 57479 / KCTC 22604 / LW1)</name>
    <dbReference type="NCBI Taxonomy" id="1189612"/>
    <lineage>
        <taxon>Bacteria</taxon>
        <taxon>Pseudomonadati</taxon>
        <taxon>Bacteroidota</taxon>
        <taxon>Cytophagia</taxon>
        <taxon>Cytophagales</taxon>
        <taxon>Cyclobacteriaceae</taxon>
    </lineage>
</organism>
<dbReference type="Gene3D" id="3.40.50.150">
    <property type="entry name" value="Vaccinia Virus protein VP39"/>
    <property type="match status" value="1"/>
</dbReference>
<keyword evidence="1" id="KW-0808">Transferase</keyword>
<proteinExistence type="predicted"/>
<protein>
    <submittedName>
        <fullName evidence="1">Methyltransferase type 11</fullName>
    </submittedName>
</protein>
<dbReference type="EMBL" id="ALWO02000038">
    <property type="protein sequence ID" value="EOZ95322.1"/>
    <property type="molecule type" value="Genomic_DNA"/>
</dbReference>
<name>S2D7X4_INDAL</name>